<proteinExistence type="predicted"/>
<dbReference type="PANTHER" id="PTHR31827">
    <property type="entry name" value="EMB|CAB89363.1"/>
    <property type="match status" value="1"/>
</dbReference>
<accession>T0RVG1</accession>
<name>T0RVG1_SAPDV</name>
<organism evidence="1 2">
    <name type="scientific">Saprolegnia diclina (strain VS20)</name>
    <dbReference type="NCBI Taxonomy" id="1156394"/>
    <lineage>
        <taxon>Eukaryota</taxon>
        <taxon>Sar</taxon>
        <taxon>Stramenopiles</taxon>
        <taxon>Oomycota</taxon>
        <taxon>Saprolegniomycetes</taxon>
        <taxon>Saprolegniales</taxon>
        <taxon>Saprolegniaceae</taxon>
        <taxon>Saprolegnia</taxon>
    </lineage>
</organism>
<evidence type="ECO:0000313" key="2">
    <source>
        <dbReference type="Proteomes" id="UP000030762"/>
    </source>
</evidence>
<evidence type="ECO:0000313" key="1">
    <source>
        <dbReference type="EMBL" id="EQC34437.1"/>
    </source>
</evidence>
<dbReference type="STRING" id="1156394.T0RVG1"/>
<protein>
    <submittedName>
        <fullName evidence="1">Uncharacterized protein</fullName>
    </submittedName>
</protein>
<reference evidence="1 2" key="1">
    <citation type="submission" date="2012-04" db="EMBL/GenBank/DDBJ databases">
        <title>The Genome Sequence of Saprolegnia declina VS20.</title>
        <authorList>
            <consortium name="The Broad Institute Genome Sequencing Platform"/>
            <person name="Russ C."/>
            <person name="Nusbaum C."/>
            <person name="Tyler B."/>
            <person name="van West P."/>
            <person name="Dieguez-Uribeondo J."/>
            <person name="de Bruijn I."/>
            <person name="Tripathy S."/>
            <person name="Jiang R."/>
            <person name="Young S.K."/>
            <person name="Zeng Q."/>
            <person name="Gargeya S."/>
            <person name="Fitzgerald M."/>
            <person name="Haas B."/>
            <person name="Abouelleil A."/>
            <person name="Alvarado L."/>
            <person name="Arachchi H.M."/>
            <person name="Berlin A."/>
            <person name="Chapman S.B."/>
            <person name="Goldberg J."/>
            <person name="Griggs A."/>
            <person name="Gujja S."/>
            <person name="Hansen M."/>
            <person name="Howarth C."/>
            <person name="Imamovic A."/>
            <person name="Larimer J."/>
            <person name="McCowen C."/>
            <person name="Montmayeur A."/>
            <person name="Murphy C."/>
            <person name="Neiman D."/>
            <person name="Pearson M."/>
            <person name="Priest M."/>
            <person name="Roberts A."/>
            <person name="Saif S."/>
            <person name="Shea T."/>
            <person name="Sisk P."/>
            <person name="Sykes S."/>
            <person name="Wortman J."/>
            <person name="Nusbaum C."/>
            <person name="Birren B."/>
        </authorList>
    </citation>
    <scope>NUCLEOTIDE SEQUENCE [LARGE SCALE GENOMIC DNA]</scope>
    <source>
        <strain evidence="1 2">VS20</strain>
    </source>
</reference>
<dbReference type="InParanoid" id="T0RVG1"/>
<gene>
    <name evidence="1" type="ORF">SDRG_08206</name>
</gene>
<sequence>MTTTSDAAPLAFVPHQQPATALRKGQCQHAGCTKAAVRFDTKCIGHGGGPKCDVLNCGMAVACNSRCKRHGGGARCTVDGCDKASQCRGRCVAHGGGAVCKFAGGCLKKTQRGGIFCARHGGFLYCKAPGCSKKGRGAGLCDEHRPSCCIPNCKRLAKVQQLCTKHYNLQSLHAQEQRDASLDVHALV</sequence>
<dbReference type="AlphaFoldDB" id="T0RVG1"/>
<dbReference type="RefSeq" id="XP_008612299.1">
    <property type="nucleotide sequence ID" value="XM_008614077.1"/>
</dbReference>
<dbReference type="Proteomes" id="UP000030762">
    <property type="component" value="Unassembled WGS sequence"/>
</dbReference>
<dbReference type="GeneID" id="19948933"/>
<keyword evidence="2" id="KW-1185">Reference proteome</keyword>
<dbReference type="EMBL" id="JH767155">
    <property type="protein sequence ID" value="EQC34437.1"/>
    <property type="molecule type" value="Genomic_DNA"/>
</dbReference>
<dbReference type="OrthoDB" id="77038at2759"/>
<dbReference type="VEuPathDB" id="FungiDB:SDRG_08206"/>
<dbReference type="PANTHER" id="PTHR31827:SF1">
    <property type="entry name" value="EMB|CAB89363.1"/>
    <property type="match status" value="1"/>
</dbReference>